<keyword evidence="2" id="KW-1185">Reference proteome</keyword>
<dbReference type="Proteomes" id="UP000215305">
    <property type="component" value="Unassembled WGS sequence"/>
</dbReference>
<sequence length="157" mass="18356">MTHWWETRGFSQKRATVENGPEKLYDHKGEFQDQVLDALTNGRRKDSMIYHESLSEHSDMTNVRGYFMAPANKNARLLYPKHIERIKQQVEEILIGPVAWQETSQTSYIPRSPEDFDLDEHKNGPKGAALVRYTDGAAWPLEVFLEDKVFKEKRSFR</sequence>
<proteinExistence type="predicted"/>
<accession>A0A397GUQ1</accession>
<gene>
    <name evidence="1" type="ORF">CDV56_103656</name>
</gene>
<dbReference type="AlphaFoldDB" id="A0A397GUQ1"/>
<comment type="caution">
    <text evidence="1">The sequence shown here is derived from an EMBL/GenBank/DDBJ whole genome shotgun (WGS) entry which is preliminary data.</text>
</comment>
<reference evidence="1" key="1">
    <citation type="submission" date="2018-08" db="EMBL/GenBank/DDBJ databases">
        <title>Draft genome sequence of azole-resistant Aspergillus thermomutatus (Neosartorya pseudofischeri) strain HMR AF 39, isolated from a human nasal aspirate.</title>
        <authorList>
            <person name="Parent-Michaud M."/>
            <person name="Dufresne P.J."/>
            <person name="Fournier E."/>
            <person name="Martineau C."/>
            <person name="Moreira S."/>
            <person name="Perkins V."/>
            <person name="De Repentigny L."/>
            <person name="Dufresne S.F."/>
        </authorList>
    </citation>
    <scope>NUCLEOTIDE SEQUENCE [LARGE SCALE GENOMIC DNA]</scope>
    <source>
        <strain evidence="1">HMR AF 39</strain>
    </source>
</reference>
<dbReference type="GeneID" id="38125630"/>
<name>A0A397GUQ1_ASPTH</name>
<evidence type="ECO:0000313" key="1">
    <source>
        <dbReference type="EMBL" id="RHZ51790.1"/>
    </source>
</evidence>
<dbReference type="EMBL" id="NKHU02000144">
    <property type="protein sequence ID" value="RHZ51790.1"/>
    <property type="molecule type" value="Genomic_DNA"/>
</dbReference>
<evidence type="ECO:0000313" key="2">
    <source>
        <dbReference type="Proteomes" id="UP000215305"/>
    </source>
</evidence>
<dbReference type="VEuPathDB" id="FungiDB:CDV56_103656"/>
<protein>
    <submittedName>
        <fullName evidence="1">Uncharacterized protein</fullName>
    </submittedName>
</protein>
<dbReference type="RefSeq" id="XP_026613067.1">
    <property type="nucleotide sequence ID" value="XM_026757275.1"/>
</dbReference>
<organism evidence="1 2">
    <name type="scientific">Aspergillus thermomutatus</name>
    <name type="common">Neosartorya pseudofischeri</name>
    <dbReference type="NCBI Taxonomy" id="41047"/>
    <lineage>
        <taxon>Eukaryota</taxon>
        <taxon>Fungi</taxon>
        <taxon>Dikarya</taxon>
        <taxon>Ascomycota</taxon>
        <taxon>Pezizomycotina</taxon>
        <taxon>Eurotiomycetes</taxon>
        <taxon>Eurotiomycetidae</taxon>
        <taxon>Eurotiales</taxon>
        <taxon>Aspergillaceae</taxon>
        <taxon>Aspergillus</taxon>
        <taxon>Aspergillus subgen. Fumigati</taxon>
    </lineage>
</organism>